<organism evidence="3 4">
    <name type="scientific">Parathielavia hyrcaniae</name>
    <dbReference type="NCBI Taxonomy" id="113614"/>
    <lineage>
        <taxon>Eukaryota</taxon>
        <taxon>Fungi</taxon>
        <taxon>Dikarya</taxon>
        <taxon>Ascomycota</taxon>
        <taxon>Pezizomycotina</taxon>
        <taxon>Sordariomycetes</taxon>
        <taxon>Sordariomycetidae</taxon>
        <taxon>Sordariales</taxon>
        <taxon>Chaetomiaceae</taxon>
        <taxon>Parathielavia</taxon>
    </lineage>
</organism>
<dbReference type="AlphaFoldDB" id="A0AAN6PQX0"/>
<evidence type="ECO:0000256" key="1">
    <source>
        <dbReference type="SAM" id="Phobius"/>
    </source>
</evidence>
<keyword evidence="2" id="KW-0732">Signal</keyword>
<name>A0AAN6PQX0_9PEZI</name>
<feature type="transmembrane region" description="Helical" evidence="1">
    <location>
        <begin position="217"/>
        <end position="239"/>
    </location>
</feature>
<feature type="signal peptide" evidence="2">
    <location>
        <begin position="1"/>
        <end position="33"/>
    </location>
</feature>
<dbReference type="EMBL" id="MU863743">
    <property type="protein sequence ID" value="KAK4096063.1"/>
    <property type="molecule type" value="Genomic_DNA"/>
</dbReference>
<keyword evidence="4" id="KW-1185">Reference proteome</keyword>
<accession>A0AAN6PQX0</accession>
<evidence type="ECO:0000313" key="3">
    <source>
        <dbReference type="EMBL" id="KAK4096063.1"/>
    </source>
</evidence>
<sequence>MSTVLSPAPFLWASPLPLLLLLFLLLPSHPVAAEAPPTFSLQNQPEFNLLSGCGKECLYGSSNVWIGGRLGCSGPYTNDCMCRVDKAAAISSYASECNSRLCTHGDVQEDITTFLSLYNSYCAKNSYTLPGAAAEAGQTGGDTVVGDPTAATVTRVTYATATATAAVGGGSTITTGGGSGLVPTGQKTVDITVWTTVMPTASAGGEGSESGLSRSDMIALGVGIGIGLPSAIAGVWVCFMNMCKHREPGSHLGQLPVASG</sequence>
<keyword evidence="1" id="KW-0812">Transmembrane</keyword>
<proteinExistence type="predicted"/>
<keyword evidence="1" id="KW-1133">Transmembrane helix</keyword>
<evidence type="ECO:0008006" key="5">
    <source>
        <dbReference type="Google" id="ProtNLM"/>
    </source>
</evidence>
<reference evidence="3" key="2">
    <citation type="submission" date="2023-05" db="EMBL/GenBank/DDBJ databases">
        <authorList>
            <consortium name="Lawrence Berkeley National Laboratory"/>
            <person name="Steindorff A."/>
            <person name="Hensen N."/>
            <person name="Bonometti L."/>
            <person name="Westerberg I."/>
            <person name="Brannstrom I.O."/>
            <person name="Guillou S."/>
            <person name="Cros-Aarteil S."/>
            <person name="Calhoun S."/>
            <person name="Haridas S."/>
            <person name="Kuo A."/>
            <person name="Mondo S."/>
            <person name="Pangilinan J."/>
            <person name="Riley R."/>
            <person name="Labutti K."/>
            <person name="Andreopoulos B."/>
            <person name="Lipzen A."/>
            <person name="Chen C."/>
            <person name="Yanf M."/>
            <person name="Daum C."/>
            <person name="Ng V."/>
            <person name="Clum A."/>
            <person name="Ohm R."/>
            <person name="Martin F."/>
            <person name="Silar P."/>
            <person name="Natvig D."/>
            <person name="Lalanne C."/>
            <person name="Gautier V."/>
            <person name="Ament-Velasquez S.L."/>
            <person name="Kruys A."/>
            <person name="Hutchinson M.I."/>
            <person name="Powell A.J."/>
            <person name="Barry K."/>
            <person name="Miller A.N."/>
            <person name="Grigoriev I.V."/>
            <person name="Debuchy R."/>
            <person name="Gladieux P."/>
            <person name="Thoren M.H."/>
            <person name="Johannesson H."/>
        </authorList>
    </citation>
    <scope>NUCLEOTIDE SEQUENCE</scope>
    <source>
        <strain evidence="3">CBS 757.83</strain>
    </source>
</reference>
<keyword evidence="1" id="KW-0472">Membrane</keyword>
<evidence type="ECO:0000313" key="4">
    <source>
        <dbReference type="Proteomes" id="UP001305647"/>
    </source>
</evidence>
<reference evidence="3" key="1">
    <citation type="journal article" date="2023" name="Mol. Phylogenet. Evol.">
        <title>Genome-scale phylogeny and comparative genomics of the fungal order Sordariales.</title>
        <authorList>
            <person name="Hensen N."/>
            <person name="Bonometti L."/>
            <person name="Westerberg I."/>
            <person name="Brannstrom I.O."/>
            <person name="Guillou S."/>
            <person name="Cros-Aarteil S."/>
            <person name="Calhoun S."/>
            <person name="Haridas S."/>
            <person name="Kuo A."/>
            <person name="Mondo S."/>
            <person name="Pangilinan J."/>
            <person name="Riley R."/>
            <person name="LaButti K."/>
            <person name="Andreopoulos B."/>
            <person name="Lipzen A."/>
            <person name="Chen C."/>
            <person name="Yan M."/>
            <person name="Daum C."/>
            <person name="Ng V."/>
            <person name="Clum A."/>
            <person name="Steindorff A."/>
            <person name="Ohm R.A."/>
            <person name="Martin F."/>
            <person name="Silar P."/>
            <person name="Natvig D.O."/>
            <person name="Lalanne C."/>
            <person name="Gautier V."/>
            <person name="Ament-Velasquez S.L."/>
            <person name="Kruys A."/>
            <person name="Hutchinson M.I."/>
            <person name="Powell A.J."/>
            <person name="Barry K."/>
            <person name="Miller A.N."/>
            <person name="Grigoriev I.V."/>
            <person name="Debuchy R."/>
            <person name="Gladieux P."/>
            <person name="Hiltunen Thoren M."/>
            <person name="Johannesson H."/>
        </authorList>
    </citation>
    <scope>NUCLEOTIDE SEQUENCE</scope>
    <source>
        <strain evidence="3">CBS 757.83</strain>
    </source>
</reference>
<dbReference type="Proteomes" id="UP001305647">
    <property type="component" value="Unassembled WGS sequence"/>
</dbReference>
<gene>
    <name evidence="3" type="ORF">N658DRAFT_64756</name>
</gene>
<protein>
    <recommendedName>
        <fullName evidence="5">Extracellular membrane protein CFEM domain-containing protein</fullName>
    </recommendedName>
</protein>
<feature type="chain" id="PRO_5042815430" description="Extracellular membrane protein CFEM domain-containing protein" evidence="2">
    <location>
        <begin position="34"/>
        <end position="260"/>
    </location>
</feature>
<comment type="caution">
    <text evidence="3">The sequence shown here is derived from an EMBL/GenBank/DDBJ whole genome shotgun (WGS) entry which is preliminary data.</text>
</comment>
<evidence type="ECO:0000256" key="2">
    <source>
        <dbReference type="SAM" id="SignalP"/>
    </source>
</evidence>